<dbReference type="FunFam" id="3.40.50.300:FF:000134">
    <property type="entry name" value="Iron-enterobactin ABC transporter ATP-binding protein"/>
    <property type="match status" value="1"/>
</dbReference>
<evidence type="ECO:0000259" key="5">
    <source>
        <dbReference type="PROSITE" id="PS50893"/>
    </source>
</evidence>
<dbReference type="PANTHER" id="PTHR42734:SF5">
    <property type="entry name" value="IRON TRANSPORT SYSTEM ATP-BINDING PROTEIN HI_0361-RELATED"/>
    <property type="match status" value="1"/>
</dbReference>
<dbReference type="CDD" id="cd03235">
    <property type="entry name" value="ABC_Metallic_Cations"/>
    <property type="match status" value="1"/>
</dbReference>
<dbReference type="SMART" id="SM00382">
    <property type="entry name" value="AAA"/>
    <property type="match status" value="1"/>
</dbReference>
<dbReference type="RefSeq" id="WP_133735215.1">
    <property type="nucleotide sequence ID" value="NZ_SOAX01000002.1"/>
</dbReference>
<dbReference type="InterPro" id="IPR050153">
    <property type="entry name" value="Metal_Ion_Import_ABC"/>
</dbReference>
<gene>
    <name evidence="6" type="ORF">DES49_0935</name>
</gene>
<sequence>MSIRKLLGKNDTAQCHRLHEPDQALHIEDLTVAYEGKPVLWDIDINIPPGVMAAIIGPNGAGKSTLIKAVLGLVRPTAGHICIHGHPPAESLRRIAYVPQRSAVDWDFPTTVLDVVMMGRYAHLGWFRWPGRRERRHAMEALESVGMAELSHRQISQLSGGQQQRVFLARAMVQDADVYFLDEPMAGVDATTEKTVVRLLQELRDAGKTVIVVHHDLQTVRDYFDWLVILNVRVVAQGRVPEVYTGENLRRAYGGRIALIDSGTGEDSSGAVAREASR</sequence>
<dbReference type="Proteomes" id="UP000295830">
    <property type="component" value="Unassembled WGS sequence"/>
</dbReference>
<reference evidence="6 7" key="1">
    <citation type="submission" date="2019-03" db="EMBL/GenBank/DDBJ databases">
        <title>Genomic Encyclopedia of Type Strains, Phase IV (KMG-IV): sequencing the most valuable type-strain genomes for metagenomic binning, comparative biology and taxonomic classification.</title>
        <authorList>
            <person name="Goeker M."/>
        </authorList>
    </citation>
    <scope>NUCLEOTIDE SEQUENCE [LARGE SCALE GENOMIC DNA]</scope>
    <source>
        <strain evidence="6 7">DSM 15505</strain>
    </source>
</reference>
<dbReference type="InterPro" id="IPR027417">
    <property type="entry name" value="P-loop_NTPase"/>
</dbReference>
<organism evidence="6 7">
    <name type="scientific">Halospina denitrificans</name>
    <dbReference type="NCBI Taxonomy" id="332522"/>
    <lineage>
        <taxon>Bacteria</taxon>
        <taxon>Pseudomonadati</taxon>
        <taxon>Pseudomonadota</taxon>
        <taxon>Gammaproteobacteria</taxon>
        <taxon>Halospina</taxon>
    </lineage>
</organism>
<dbReference type="EMBL" id="SOAX01000002">
    <property type="protein sequence ID" value="TDT43125.1"/>
    <property type="molecule type" value="Genomic_DNA"/>
</dbReference>
<protein>
    <submittedName>
        <fullName evidence="6">Manganese/zinc/iron transport system ATP-binding protein</fullName>
    </submittedName>
</protein>
<evidence type="ECO:0000256" key="3">
    <source>
        <dbReference type="ARBA" id="ARBA00022741"/>
    </source>
</evidence>
<dbReference type="PROSITE" id="PS50893">
    <property type="entry name" value="ABC_TRANSPORTER_2"/>
    <property type="match status" value="1"/>
</dbReference>
<keyword evidence="7" id="KW-1185">Reference proteome</keyword>
<dbReference type="AlphaFoldDB" id="A0A4R7JY80"/>
<comment type="similarity">
    <text evidence="1">Belongs to the ABC transporter superfamily.</text>
</comment>
<name>A0A4R7JY80_9GAMM</name>
<dbReference type="InterPro" id="IPR003439">
    <property type="entry name" value="ABC_transporter-like_ATP-bd"/>
</dbReference>
<dbReference type="Pfam" id="PF00005">
    <property type="entry name" value="ABC_tran"/>
    <property type="match status" value="1"/>
</dbReference>
<dbReference type="OrthoDB" id="9806726at2"/>
<dbReference type="GO" id="GO:0016887">
    <property type="term" value="F:ATP hydrolysis activity"/>
    <property type="evidence" value="ECO:0007669"/>
    <property type="project" value="InterPro"/>
</dbReference>
<dbReference type="InterPro" id="IPR003593">
    <property type="entry name" value="AAA+_ATPase"/>
</dbReference>
<evidence type="ECO:0000256" key="2">
    <source>
        <dbReference type="ARBA" id="ARBA00022448"/>
    </source>
</evidence>
<evidence type="ECO:0000313" key="7">
    <source>
        <dbReference type="Proteomes" id="UP000295830"/>
    </source>
</evidence>
<feature type="domain" description="ABC transporter" evidence="5">
    <location>
        <begin position="25"/>
        <end position="257"/>
    </location>
</feature>
<keyword evidence="2" id="KW-0813">Transport</keyword>
<proteinExistence type="inferred from homology"/>
<dbReference type="SUPFAM" id="SSF52540">
    <property type="entry name" value="P-loop containing nucleoside triphosphate hydrolases"/>
    <property type="match status" value="1"/>
</dbReference>
<dbReference type="InterPro" id="IPR017871">
    <property type="entry name" value="ABC_transporter-like_CS"/>
</dbReference>
<accession>A0A4R7JY80</accession>
<evidence type="ECO:0000313" key="6">
    <source>
        <dbReference type="EMBL" id="TDT43125.1"/>
    </source>
</evidence>
<comment type="caution">
    <text evidence="6">The sequence shown here is derived from an EMBL/GenBank/DDBJ whole genome shotgun (WGS) entry which is preliminary data.</text>
</comment>
<dbReference type="GO" id="GO:0005524">
    <property type="term" value="F:ATP binding"/>
    <property type="evidence" value="ECO:0007669"/>
    <property type="project" value="UniProtKB-KW"/>
</dbReference>
<dbReference type="PANTHER" id="PTHR42734">
    <property type="entry name" value="METAL TRANSPORT SYSTEM ATP-BINDING PROTEIN TM_0124-RELATED"/>
    <property type="match status" value="1"/>
</dbReference>
<evidence type="ECO:0000256" key="4">
    <source>
        <dbReference type="ARBA" id="ARBA00022840"/>
    </source>
</evidence>
<keyword evidence="4 6" id="KW-0067">ATP-binding</keyword>
<dbReference type="PROSITE" id="PS00211">
    <property type="entry name" value="ABC_TRANSPORTER_1"/>
    <property type="match status" value="1"/>
</dbReference>
<evidence type="ECO:0000256" key="1">
    <source>
        <dbReference type="ARBA" id="ARBA00005417"/>
    </source>
</evidence>
<dbReference type="Gene3D" id="3.40.50.300">
    <property type="entry name" value="P-loop containing nucleotide triphosphate hydrolases"/>
    <property type="match status" value="1"/>
</dbReference>
<keyword evidence="3" id="KW-0547">Nucleotide-binding</keyword>